<dbReference type="Proteomes" id="UP000006744">
    <property type="component" value="Plasmid pG9842_209"/>
</dbReference>
<dbReference type="HOGENOM" id="CLU_3095203_0_0_9"/>
<keyword evidence="1" id="KW-0614">Plasmid</keyword>
<protein>
    <submittedName>
        <fullName evidence="1">Uncharacterized protein</fullName>
    </submittedName>
</protein>
<evidence type="ECO:0000313" key="2">
    <source>
        <dbReference type="Proteomes" id="UP000006744"/>
    </source>
</evidence>
<evidence type="ECO:0000313" key="1">
    <source>
        <dbReference type="EMBL" id="ACK98479.1"/>
    </source>
</evidence>
<reference evidence="1 2" key="1">
    <citation type="submission" date="2008-10" db="EMBL/GenBank/DDBJ databases">
        <title>Genome sequence of Bacillus cereus G9842.</title>
        <authorList>
            <person name="Dodson R.J."/>
            <person name="Durkin A.S."/>
            <person name="Rosovitz M.J."/>
            <person name="Rasko D.A."/>
            <person name="Hoffmaster A."/>
            <person name="Ravel J."/>
            <person name="Sutton G."/>
        </authorList>
    </citation>
    <scope>NUCLEOTIDE SEQUENCE [LARGE SCALE GENOMIC DNA]</scope>
    <source>
        <strain evidence="1 2">G9842</strain>
        <plasmid evidence="1 2">pG9842_209</plasmid>
    </source>
</reference>
<accession>B7IZ04</accession>
<geneLocation type="plasmid" evidence="1 2">
    <name>pG9842_209</name>
</geneLocation>
<organism evidence="1 2">
    <name type="scientific">Bacillus cereus (strain G9842)</name>
    <dbReference type="NCBI Taxonomy" id="405531"/>
    <lineage>
        <taxon>Bacteria</taxon>
        <taxon>Bacillati</taxon>
        <taxon>Bacillota</taxon>
        <taxon>Bacilli</taxon>
        <taxon>Bacillales</taxon>
        <taxon>Bacillaceae</taxon>
        <taxon>Bacillus</taxon>
        <taxon>Bacillus cereus group</taxon>
    </lineage>
</organism>
<gene>
    <name evidence="1" type="ordered locus">BCG9842_0214</name>
</gene>
<sequence>MDRQLKVVLRYWVIPIEYTIVECILQTREKKKVRIVRLVPLLPSKFSGNQF</sequence>
<dbReference type="AlphaFoldDB" id="B7IZ04"/>
<proteinExistence type="predicted"/>
<dbReference type="EMBL" id="CP001187">
    <property type="protein sequence ID" value="ACK98479.1"/>
    <property type="molecule type" value="Genomic_DNA"/>
</dbReference>
<dbReference type="KEGG" id="bcg:BCG9842_0214"/>
<name>B7IZ04_BACC2</name>